<feature type="region of interest" description="Disordered" evidence="1">
    <location>
        <begin position="301"/>
        <end position="410"/>
    </location>
</feature>
<evidence type="ECO:0000313" key="3">
    <source>
        <dbReference type="Proteomes" id="UP000507222"/>
    </source>
</evidence>
<dbReference type="EMBL" id="CAEKDK010000002">
    <property type="protein sequence ID" value="CAB4269540.1"/>
    <property type="molecule type" value="Genomic_DNA"/>
</dbReference>
<name>A0A6J5TZL6_PRUAR</name>
<dbReference type="AlphaFoldDB" id="A0A6J5TZL6"/>
<reference evidence="2 3" key="1">
    <citation type="submission" date="2020-05" db="EMBL/GenBank/DDBJ databases">
        <authorList>
            <person name="Campoy J."/>
            <person name="Schneeberger K."/>
            <person name="Spophaly S."/>
        </authorList>
    </citation>
    <scope>NUCLEOTIDE SEQUENCE [LARGE SCALE GENOMIC DNA]</scope>
    <source>
        <strain evidence="2">PruArmRojPasFocal</strain>
    </source>
</reference>
<evidence type="ECO:0000256" key="1">
    <source>
        <dbReference type="SAM" id="MobiDB-lite"/>
    </source>
</evidence>
<sequence>MDEQPHLPGQESPSFYKKLDDVDLLFIDDLNGGRTVVEGQVEVNDDNVVGDDPNHGQGVATNDGNVVGDDHGQGQGVPASDGNEVRDNQLTGGRLETVGECYKLVVVHKGHNDEVIEVNKFGNVASIKNQIENLLRISAIQQVLFFNRQYLDEDSLIIESIEGLASNSRIELFEFEPLGEAATATASTSAAQPSSAAAAGVHFPPETHRREPNQKFKMNVILSSSVDIDTPNPSITEIRQNTRQQLITNIVDSTKLMFVSSSGQELDDCLSLRSNLNKEIKILLEPSAMGMASLTTTTGAMISTSAPMPPSTSAPPQTSASAAGGESSRVNPSMRHTVRSKRAAPDPASRSAPDDEHTESDASASLPSTSSSSEYVLSPSASSSSSEYVLSSPSIEGSAPATRYSLRPRR</sequence>
<organism evidence="2 3">
    <name type="scientific">Prunus armeniaca</name>
    <name type="common">Apricot</name>
    <name type="synonym">Armeniaca vulgaris</name>
    <dbReference type="NCBI Taxonomy" id="36596"/>
    <lineage>
        <taxon>Eukaryota</taxon>
        <taxon>Viridiplantae</taxon>
        <taxon>Streptophyta</taxon>
        <taxon>Embryophyta</taxon>
        <taxon>Tracheophyta</taxon>
        <taxon>Spermatophyta</taxon>
        <taxon>Magnoliopsida</taxon>
        <taxon>eudicotyledons</taxon>
        <taxon>Gunneridae</taxon>
        <taxon>Pentapetalae</taxon>
        <taxon>rosids</taxon>
        <taxon>fabids</taxon>
        <taxon>Rosales</taxon>
        <taxon>Rosaceae</taxon>
        <taxon>Amygdaloideae</taxon>
        <taxon>Amygdaleae</taxon>
        <taxon>Prunus</taxon>
    </lineage>
</organism>
<dbReference type="CDD" id="cd17039">
    <property type="entry name" value="Ubl_ubiquitin_like"/>
    <property type="match status" value="1"/>
</dbReference>
<evidence type="ECO:0000313" key="2">
    <source>
        <dbReference type="EMBL" id="CAB4269540.1"/>
    </source>
</evidence>
<evidence type="ECO:0008006" key="4">
    <source>
        <dbReference type="Google" id="ProtNLM"/>
    </source>
</evidence>
<protein>
    <recommendedName>
        <fullName evidence="4">Ubiquitin-like domain-containing protein</fullName>
    </recommendedName>
</protein>
<feature type="compositionally biased region" description="Low complexity" evidence="1">
    <location>
        <begin position="314"/>
        <end position="323"/>
    </location>
</feature>
<proteinExistence type="predicted"/>
<feature type="region of interest" description="Disordered" evidence="1">
    <location>
        <begin position="47"/>
        <end position="86"/>
    </location>
</feature>
<dbReference type="Proteomes" id="UP000507222">
    <property type="component" value="Unassembled WGS sequence"/>
</dbReference>
<gene>
    <name evidence="2" type="ORF">CURHAP_LOCUS15206</name>
</gene>
<feature type="compositionally biased region" description="Low complexity" evidence="1">
    <location>
        <begin position="361"/>
        <end position="394"/>
    </location>
</feature>
<accession>A0A6J5TZL6</accession>
<dbReference type="InterPro" id="IPR029071">
    <property type="entry name" value="Ubiquitin-like_domsf"/>
</dbReference>
<dbReference type="SUPFAM" id="SSF54236">
    <property type="entry name" value="Ubiquitin-like"/>
    <property type="match status" value="1"/>
</dbReference>